<feature type="compositionally biased region" description="Polar residues" evidence="3">
    <location>
        <begin position="805"/>
        <end position="815"/>
    </location>
</feature>
<feature type="region of interest" description="Disordered" evidence="3">
    <location>
        <begin position="588"/>
        <end position="660"/>
    </location>
</feature>
<feature type="compositionally biased region" description="Basic and acidic residues" evidence="3">
    <location>
        <begin position="624"/>
        <end position="637"/>
    </location>
</feature>
<dbReference type="HOGENOM" id="CLU_240532_0_0_1"/>
<dbReference type="SUPFAM" id="SSF50729">
    <property type="entry name" value="PH domain-like"/>
    <property type="match status" value="1"/>
</dbReference>
<feature type="region of interest" description="Disordered" evidence="3">
    <location>
        <begin position="412"/>
        <end position="453"/>
    </location>
</feature>
<dbReference type="InParanoid" id="A3LVT1"/>
<feature type="compositionally biased region" description="Basic and acidic residues" evidence="3">
    <location>
        <begin position="775"/>
        <end position="784"/>
    </location>
</feature>
<dbReference type="GO" id="GO:0097271">
    <property type="term" value="P:protein localization to bud neck"/>
    <property type="evidence" value="ECO:0007669"/>
    <property type="project" value="TreeGrafter"/>
</dbReference>
<dbReference type="InterPro" id="IPR052007">
    <property type="entry name" value="Bud4"/>
</dbReference>
<organism evidence="5 6">
    <name type="scientific">Scheffersomyces stipitis (strain ATCC 58785 / CBS 6054 / NBRC 10063 / NRRL Y-11545)</name>
    <name type="common">Yeast</name>
    <name type="synonym">Pichia stipitis</name>
    <dbReference type="NCBI Taxonomy" id="322104"/>
    <lineage>
        <taxon>Eukaryota</taxon>
        <taxon>Fungi</taxon>
        <taxon>Dikarya</taxon>
        <taxon>Ascomycota</taxon>
        <taxon>Saccharomycotina</taxon>
        <taxon>Pichiomycetes</taxon>
        <taxon>Debaryomycetaceae</taxon>
        <taxon>Scheffersomyces</taxon>
    </lineage>
</organism>
<dbReference type="EMBL" id="CP000499">
    <property type="protein sequence ID" value="ABN67175.2"/>
    <property type="molecule type" value="Genomic_DNA"/>
</dbReference>
<protein>
    <submittedName>
        <fullName evidence="5">Integrin alpha chain-like protein (Alpha-INT1)</fullName>
    </submittedName>
</protein>
<dbReference type="RefSeq" id="XP_001385204.2">
    <property type="nucleotide sequence ID" value="XM_001385167.1"/>
</dbReference>
<dbReference type="OMA" id="CFNEWET"/>
<feature type="compositionally biased region" description="Polar residues" evidence="3">
    <location>
        <begin position="142"/>
        <end position="159"/>
    </location>
</feature>
<dbReference type="InterPro" id="IPR011993">
    <property type="entry name" value="PH-like_dom_sf"/>
</dbReference>
<feature type="region of interest" description="Disordered" evidence="3">
    <location>
        <begin position="672"/>
        <end position="828"/>
    </location>
</feature>
<keyword evidence="6" id="KW-1185">Reference proteome</keyword>
<dbReference type="Gene3D" id="2.30.29.30">
    <property type="entry name" value="Pleckstrin-homology domain (PH domain)/Phosphotyrosine-binding domain (PTB)"/>
    <property type="match status" value="1"/>
</dbReference>
<feature type="region of interest" description="Disordered" evidence="3">
    <location>
        <begin position="142"/>
        <end position="203"/>
    </location>
</feature>
<keyword evidence="5" id="KW-0401">Integrin</keyword>
<feature type="domain" description="PH" evidence="4">
    <location>
        <begin position="1501"/>
        <end position="1612"/>
    </location>
</feature>
<reference evidence="5 6" key="1">
    <citation type="journal article" date="2007" name="Nat. Biotechnol.">
        <title>Genome sequence of the lignocellulose-bioconverting and xylose-fermenting yeast Pichia stipitis.</title>
        <authorList>
            <person name="Jeffries T.W."/>
            <person name="Grigoriev I.V."/>
            <person name="Grimwood J."/>
            <person name="Laplaza J.M."/>
            <person name="Aerts A."/>
            <person name="Salamov A."/>
            <person name="Schmutz J."/>
            <person name="Lindquist E."/>
            <person name="Dehal P."/>
            <person name="Shapiro H."/>
            <person name="Jin Y.S."/>
            <person name="Passoth V."/>
            <person name="Richardson P.M."/>
        </authorList>
    </citation>
    <scope>NUCLEOTIDE SEQUENCE [LARGE SCALE GENOMIC DNA]</scope>
    <source>
        <strain evidence="6">ATCC 58785 / CBS 6054 / NBRC 10063 / NRRL Y-11545</strain>
    </source>
</reference>
<dbReference type="PROSITE" id="PS50003">
    <property type="entry name" value="PH_DOMAIN"/>
    <property type="match status" value="1"/>
</dbReference>
<dbReference type="GO" id="GO:0007229">
    <property type="term" value="P:integrin-mediated signaling pathway"/>
    <property type="evidence" value="ECO:0007669"/>
    <property type="project" value="UniProtKB-KW"/>
</dbReference>
<dbReference type="eggNOG" id="ENOG502REBM">
    <property type="taxonomic scope" value="Eukaryota"/>
</dbReference>
<proteinExistence type="predicted"/>
<evidence type="ECO:0000259" key="4">
    <source>
        <dbReference type="PROSITE" id="PS50003"/>
    </source>
</evidence>
<dbReference type="STRING" id="322104.A3LVT1"/>
<feature type="compositionally biased region" description="Acidic residues" evidence="3">
    <location>
        <begin position="681"/>
        <end position="691"/>
    </location>
</feature>
<keyword evidence="2" id="KW-0131">Cell cycle</keyword>
<feature type="compositionally biased region" description="Polar residues" evidence="3">
    <location>
        <begin position="427"/>
        <end position="437"/>
    </location>
</feature>
<feature type="compositionally biased region" description="Polar residues" evidence="3">
    <location>
        <begin position="219"/>
        <end position="229"/>
    </location>
</feature>
<gene>
    <name evidence="5" type="primary">INT1</name>
    <name evidence="5" type="ORF">PICST_47208</name>
</gene>
<dbReference type="OrthoDB" id="2123378at2759"/>
<dbReference type="SMART" id="SM00233">
    <property type="entry name" value="PH"/>
    <property type="match status" value="1"/>
</dbReference>
<keyword evidence="1" id="KW-0132">Cell division</keyword>
<feature type="compositionally biased region" description="Low complexity" evidence="3">
    <location>
        <begin position="189"/>
        <end position="200"/>
    </location>
</feature>
<feature type="region of interest" description="Disordered" evidence="3">
    <location>
        <begin position="215"/>
        <end position="249"/>
    </location>
</feature>
<dbReference type="Pfam" id="PF00169">
    <property type="entry name" value="PH"/>
    <property type="match status" value="1"/>
</dbReference>
<feature type="compositionally biased region" description="Basic and acidic residues" evidence="3">
    <location>
        <begin position="701"/>
        <end position="721"/>
    </location>
</feature>
<feature type="region of interest" description="Disordered" evidence="3">
    <location>
        <begin position="1160"/>
        <end position="1179"/>
    </location>
</feature>
<evidence type="ECO:0000256" key="3">
    <source>
        <dbReference type="SAM" id="MobiDB-lite"/>
    </source>
</evidence>
<dbReference type="Proteomes" id="UP000002258">
    <property type="component" value="Chromosome 5"/>
</dbReference>
<dbReference type="InterPro" id="IPR001849">
    <property type="entry name" value="PH_domain"/>
</dbReference>
<feature type="region of interest" description="Disordered" evidence="3">
    <location>
        <begin position="34"/>
        <end position="69"/>
    </location>
</feature>
<dbReference type="PANTHER" id="PTHR36100:SF1">
    <property type="entry name" value="BUD SITE SELECTION PROTEIN 4"/>
    <property type="match status" value="1"/>
</dbReference>
<dbReference type="KEGG" id="pic:PICST_47208"/>
<feature type="compositionally biased region" description="Polar residues" evidence="3">
    <location>
        <begin position="166"/>
        <end position="181"/>
    </location>
</feature>
<feature type="non-terminal residue" evidence="5">
    <location>
        <position position="1"/>
    </location>
</feature>
<dbReference type="CDD" id="cd13278">
    <property type="entry name" value="PH_Bud4"/>
    <property type="match status" value="1"/>
</dbReference>
<name>A3LVT1_PICST</name>
<evidence type="ECO:0000313" key="6">
    <source>
        <dbReference type="Proteomes" id="UP000002258"/>
    </source>
</evidence>
<dbReference type="PANTHER" id="PTHR36100">
    <property type="entry name" value="BUD SITE SELECTION PROTEIN 4"/>
    <property type="match status" value="1"/>
</dbReference>
<evidence type="ECO:0000256" key="2">
    <source>
        <dbReference type="ARBA" id="ARBA00023306"/>
    </source>
</evidence>
<evidence type="ECO:0000313" key="5">
    <source>
        <dbReference type="EMBL" id="ABN67175.2"/>
    </source>
</evidence>
<evidence type="ECO:0000256" key="1">
    <source>
        <dbReference type="ARBA" id="ARBA00022618"/>
    </source>
</evidence>
<dbReference type="FunCoup" id="A3LVT1">
    <property type="interactions" value="152"/>
</dbReference>
<accession>A3LVT1</accession>
<dbReference type="GO" id="GO:0007120">
    <property type="term" value="P:axial cellular bud site selection"/>
    <property type="evidence" value="ECO:0007669"/>
    <property type="project" value="TreeGrafter"/>
</dbReference>
<dbReference type="GO" id="GO:0000142">
    <property type="term" value="C:cellular bud neck contractile ring"/>
    <property type="evidence" value="ECO:0007669"/>
    <property type="project" value="TreeGrafter"/>
</dbReference>
<dbReference type="GeneID" id="4839327"/>
<sequence length="1640" mass="183909">LLASVDLLLKEMNVDPDSIPISDDYIPAQESFSAVDSPTKPLNFPRSSSKPLGMTREKEFNSSSDTCASESDVQISNVEEIVAQVEPEPTAKPSDNSFMRNFDLDDSEDAANTIAHPSHEADEFSFATPMTSTIDLNNPHAINQTVPNSSTYINTSPSRSIMKKTPANSPRKSVVFSNSNPEIHHYPEGLESTESVSSSNEEAHSKSVIVTSIPHEWSELNNNSNGKSISSDEEDGSIAPAPPPHSSKSFEVLLKNNAANNEDEAIDSQTLKDYKLKHDGYSNLSLNEKLDLFLSEKNNDPFNGSKPYNDLDEHLNNLHNAAQYKAASNIHDLSESIQIPKLNDYDNPLDSLVKSSDVQLRSSGSSQSSLPSLRDYNRTLDSINNQVGGKSLEVNDGIKGLSDDLVESLIPENEDRKVEAENDALTMKSTSTSSNREINQRQEEPSFDSSYNNNTEKSIMNLLISASSDHLSKAVEESNQVGNQETIGKEVVSNGGPKTVSVEDVSVKQENQAIPKEISVKKEQDDVQDLVSIKSENKDFVKKEGDEFTNELSDSKLESVSEILRASPVRLVKTESPVQDEDNIVAKQEISAVEEQKKNPDKVEDESFLPETGNESKMSLRFNYDSDWKLEDSHDGDREDNEDYTNNDLTAPSIAVGKKSIDFERLMTEKRLSVNLSPNESDNENFIDASEELQMRTLAPPREETKKPEEAKEVEETKPEENSDENDDKDNVLANSSNIAPPGEITLPVVETNNYSSFDEITKRMDEDSFEESLSAEHEADPKPNDFISIWHSQSMQKREHKSPDYSSTLNTETLVQRVPQADTLERGKIPASLQPKKFKEVNVMSRRVVSPDMEDLHISGFLPELSQDSGFEEHFRFLNNTGNTSRHASKNFTPLSTENVLNNIDSDPRVLEPPKPVVSIDRRGITTSNHINLVPQKVKPVKATKAKSQFKVPSFEIKRSSSVLSPRDTYNDIFDDVIKQPPTIKANGMKTLPSMDRDDVKKILSTKRVITQEEYTTVKYVGRNPQKNSIVNEPDAKYDELQQQASICNVTADSSPMQKTNSERDSILPHLADELMKAPTALLSRDQFFKDSGASDFENKAKRISIESSRAGSVVHHSPPDEFKLFDHDFEIIHTPQSTTMVVPNLPDSSVLEPIPMSPEKYQEPVSPTKKHPPIKIGSPVKLLRDGQSVTGIEVESIKKTHSSRPSFNGDELLNGKLRDSLPNDNLKSFGAVEQELNAVSTSDPSVYANGTTDVSTILRLNPGLEFDTQVGSSKDMEHGPVPLQERGRLFLRVVGFKNIELPDLKNHDAKFSLTLDNGVHCIRTPSYDLDKRNILIGKEFELTVGDSLEFILTMKATYEKPRGKIMEVKETKVVKPKNRLSRMFGQKEIITTTKFVTVDAKDSWQNKFAQDGSFARCYVDLDQYEDKITGRAQSFDITCFNEWETTSDGGKEPVRCQPYRIGQLEVKMLFIPRADAHEVLPTSIRSAYQSINELKKELGFKKEGYMHQEGGDCEVWKKRFFKLDGTSLIAHSEFSLKTRAKINLAKVVEVIYVDKENINRSNGNYRNFSDVLLVEHAFKIRFANGELIDFGAPNREEKLEWISLLEKIIYRNKFRRQQWVKLMVAENSQQSRPVSLVR</sequence>
<dbReference type="GO" id="GO:0005525">
    <property type="term" value="F:GTP binding"/>
    <property type="evidence" value="ECO:0007669"/>
    <property type="project" value="TreeGrafter"/>
</dbReference>